<dbReference type="Gramene" id="TraesNOR7D03G04516460.1">
    <property type="protein sequence ID" value="TraesNOR7D03G04516460.1.CDS1"/>
    <property type="gene ID" value="TraesNOR7D03G04516460"/>
</dbReference>
<dbReference type="Gene3D" id="1.20.1280.50">
    <property type="match status" value="1"/>
</dbReference>
<dbReference type="Proteomes" id="UP000019116">
    <property type="component" value="Chromosome 7D"/>
</dbReference>
<dbReference type="PANTHER" id="PTHR35546">
    <property type="entry name" value="F-BOX PROTEIN INTERACTION DOMAIN PROTEIN-RELATED"/>
    <property type="match status" value="1"/>
</dbReference>
<dbReference type="Gramene" id="TraesROB_scaffold_153978_01G000200.1">
    <property type="protein sequence ID" value="TraesROB_scaffold_153978_01G000200.1"/>
    <property type="gene ID" value="TraesROB_scaffold_153978_01G000200"/>
</dbReference>
<dbReference type="Gramene" id="TraesLDM7D03G04474400.1">
    <property type="protein sequence ID" value="TraesLDM7D03G04474400.1.CDS1"/>
    <property type="gene ID" value="TraesLDM7D03G04474400"/>
</dbReference>
<dbReference type="Gramene" id="TraesCS7D02G474000.1">
    <property type="protein sequence ID" value="TraesCS7D02G474000.1.cds1"/>
    <property type="gene ID" value="TraesCS7D02G474000"/>
</dbReference>
<dbReference type="Gramene" id="TraesCAD_scaffold_059364_01G000100.1">
    <property type="protein sequence ID" value="TraesCAD_scaffold_059364_01G000100.1"/>
    <property type="gene ID" value="TraesCAD_scaffold_059364_01G000100"/>
</dbReference>
<dbReference type="InterPro" id="IPR036047">
    <property type="entry name" value="F-box-like_dom_sf"/>
</dbReference>
<name>A0A3B6TQR7_WHEAT</name>
<dbReference type="Gramene" id="TraesARI7D03G04544140.1">
    <property type="protein sequence ID" value="TraesARI7D03G04544140.1.CDS1"/>
    <property type="gene ID" value="TraesARI7D03G04544140"/>
</dbReference>
<dbReference type="Gramene" id="TraesJAG7D03G04450310.1">
    <property type="protein sequence ID" value="TraesJAG7D03G04450310.1.CDS1"/>
    <property type="gene ID" value="TraesJAG7D03G04450310"/>
</dbReference>
<dbReference type="Gramene" id="TraesJUL7D03G04511740.1">
    <property type="protein sequence ID" value="TraesJUL7D03G04511740.1.CDS1"/>
    <property type="gene ID" value="TraesJUL7D03G04511740"/>
</dbReference>
<proteinExistence type="predicted"/>
<dbReference type="EnsemblPlants" id="TraesCS7D02G474000.1">
    <property type="protein sequence ID" value="TraesCS7D02G474000.1.cds1"/>
    <property type="gene ID" value="TraesCS7D02G474000"/>
</dbReference>
<dbReference type="Gramene" id="TraesCS7D03G1121900.1">
    <property type="protein sequence ID" value="TraesCS7D03G1121900.1.CDS1"/>
    <property type="gene ID" value="TraesCS7D03G1121900"/>
</dbReference>
<dbReference type="OrthoDB" id="591557at2759"/>
<dbReference type="Gramene" id="TraesMAC7D03G04459180.1">
    <property type="protein sequence ID" value="TraesMAC7D03G04459180.1.CDS1"/>
    <property type="gene ID" value="TraesMAC7D03G04459180"/>
</dbReference>
<dbReference type="OMA" id="ISIHMGA"/>
<dbReference type="InterPro" id="IPR006527">
    <property type="entry name" value="F-box-assoc_dom_typ1"/>
</dbReference>
<reference evidence="2" key="2">
    <citation type="submission" date="2018-10" db="UniProtKB">
        <authorList>
            <consortium name="EnsemblPlants"/>
        </authorList>
    </citation>
    <scope>IDENTIFICATION</scope>
</reference>
<dbReference type="SMART" id="SM00256">
    <property type="entry name" value="FBOX"/>
    <property type="match status" value="1"/>
</dbReference>
<keyword evidence="3" id="KW-1185">Reference proteome</keyword>
<evidence type="ECO:0000313" key="2">
    <source>
        <dbReference type="EnsemblPlants" id="TraesCS7D02G474000.1.cds1"/>
    </source>
</evidence>
<dbReference type="Gramene" id="TraesRN7D0101152000.1">
    <property type="protein sequence ID" value="TraesRN7D0101152000.1"/>
    <property type="gene ID" value="TraesRN7D0101152000"/>
</dbReference>
<dbReference type="STRING" id="4565.A0A3B6TQR7"/>
<dbReference type="Gramene" id="TraesCLE_scaffold_065210_01G000100.1">
    <property type="protein sequence ID" value="TraesCLE_scaffold_065210_01G000100.1"/>
    <property type="gene ID" value="TraesCLE_scaffold_065210_01G000100"/>
</dbReference>
<feature type="domain" description="F-box" evidence="1">
    <location>
        <begin position="8"/>
        <end position="48"/>
    </location>
</feature>
<protein>
    <recommendedName>
        <fullName evidence="1">F-box domain-containing protein</fullName>
    </recommendedName>
</protein>
<dbReference type="Gramene" id="TraesLAC7D03G04414560.1">
    <property type="protein sequence ID" value="TraesLAC7D03G04414560.1.CDS1"/>
    <property type="gene ID" value="TraesLAC7D03G04414560"/>
</dbReference>
<sequence length="280" mass="31417">MAEPMSRLTNDLIAEILSRVPYKSLCICKCVCPAWRGIIADPANRNKMAQTLAGFFYRINDEATAEPRGFDGVKYADVSAFPWSRLPLPPDSVDSFLSLEDSCDGLFLISIHMGALAGNFRYMVSNPATSEYALLPHSGYAGDCCRPYLGFDSDVSTQEFHVFQFELEKWVASGVKIYSSKTGAWVSMKIQWGIQVGFCWRQPGVFHKGCLHLLVRQLGLAKKKFVLAIVDAEGLKWRIIPLQDLLIRVSRVLSESLPDTYFISTPTVLKDTASKHFRLY</sequence>
<evidence type="ECO:0000313" key="3">
    <source>
        <dbReference type="Proteomes" id="UP000019116"/>
    </source>
</evidence>
<dbReference type="InterPro" id="IPR001810">
    <property type="entry name" value="F-box_dom"/>
</dbReference>
<evidence type="ECO:0000259" key="1">
    <source>
        <dbReference type="SMART" id="SM00256"/>
    </source>
</evidence>
<dbReference type="Gramene" id="TraesSYM7D03G04521450.1">
    <property type="protein sequence ID" value="TraesSYM7D03G04521450.1.CDS1"/>
    <property type="gene ID" value="TraesSYM7D03G04521450"/>
</dbReference>
<dbReference type="PANTHER" id="PTHR35546:SF126">
    <property type="entry name" value="F-BOX DOMAIN-CONTAINING PROTEIN"/>
    <property type="match status" value="1"/>
</dbReference>
<dbReference type="Gramene" id="TraesWEE_scaffold_165606_01G000100.1">
    <property type="protein sequence ID" value="TraesWEE_scaffold_165606_01G000100.1"/>
    <property type="gene ID" value="TraesWEE_scaffold_165606_01G000100"/>
</dbReference>
<reference evidence="2" key="1">
    <citation type="submission" date="2018-08" db="EMBL/GenBank/DDBJ databases">
        <authorList>
            <person name="Rossello M."/>
        </authorList>
    </citation>
    <scope>NUCLEOTIDE SEQUENCE [LARGE SCALE GENOMIC DNA]</scope>
    <source>
        <strain evidence="2">cv. Chinese Spring</strain>
    </source>
</reference>
<dbReference type="Gramene" id="TraesSTA7D03G04461130.1">
    <property type="protein sequence ID" value="TraesSTA7D03G04461130.1.CDS1"/>
    <property type="gene ID" value="TraesSTA7D03G04461130"/>
</dbReference>
<dbReference type="SUPFAM" id="SSF81383">
    <property type="entry name" value="F-box domain"/>
    <property type="match status" value="1"/>
</dbReference>
<dbReference type="Pfam" id="PF07734">
    <property type="entry name" value="FBA_1"/>
    <property type="match status" value="1"/>
</dbReference>
<organism evidence="2">
    <name type="scientific">Triticum aestivum</name>
    <name type="common">Wheat</name>
    <dbReference type="NCBI Taxonomy" id="4565"/>
    <lineage>
        <taxon>Eukaryota</taxon>
        <taxon>Viridiplantae</taxon>
        <taxon>Streptophyta</taxon>
        <taxon>Embryophyta</taxon>
        <taxon>Tracheophyta</taxon>
        <taxon>Spermatophyta</taxon>
        <taxon>Magnoliopsida</taxon>
        <taxon>Liliopsida</taxon>
        <taxon>Poales</taxon>
        <taxon>Poaceae</taxon>
        <taxon>BOP clade</taxon>
        <taxon>Pooideae</taxon>
        <taxon>Triticodae</taxon>
        <taxon>Triticeae</taxon>
        <taxon>Triticinae</taxon>
        <taxon>Triticum</taxon>
    </lineage>
</organism>
<dbReference type="InterPro" id="IPR055290">
    <property type="entry name" value="At3g26010-like"/>
</dbReference>
<dbReference type="AlphaFoldDB" id="A0A3B6TQR7"/>
<accession>A0A3B6TQR7</accession>
<dbReference type="Pfam" id="PF00646">
    <property type="entry name" value="F-box"/>
    <property type="match status" value="1"/>
</dbReference>